<comment type="caution">
    <text evidence="5">The sequence shown here is derived from an EMBL/GenBank/DDBJ whole genome shotgun (WGS) entry which is preliminary data.</text>
</comment>
<name>A0ABV4K5Q9_9BACT</name>
<proteinExistence type="predicted"/>
<evidence type="ECO:0000256" key="2">
    <source>
        <dbReference type="ARBA" id="ARBA00034247"/>
    </source>
</evidence>
<feature type="transmembrane region" description="Helical" evidence="3">
    <location>
        <begin position="6"/>
        <end position="26"/>
    </location>
</feature>
<dbReference type="InterPro" id="IPR029787">
    <property type="entry name" value="Nucleotide_cyclase"/>
</dbReference>
<dbReference type="InterPro" id="IPR050469">
    <property type="entry name" value="Diguanylate_Cyclase"/>
</dbReference>
<keyword evidence="3" id="KW-0472">Membrane</keyword>
<dbReference type="EMBL" id="JBGLYH010000059">
    <property type="protein sequence ID" value="MEZ7198260.1"/>
    <property type="molecule type" value="Genomic_DNA"/>
</dbReference>
<reference evidence="5 6" key="1">
    <citation type="submission" date="2024-08" db="EMBL/GenBank/DDBJ databases">
        <title>Sulfate-reducing bacteria isolated from formation water of the oil field in Kazakhstan and description of Pseudodesulfovibrio sp.</title>
        <authorList>
            <person name="Bidzhieva S.K."/>
            <person name="Tourova T.P."/>
            <person name="Grouzdev D.S."/>
            <person name="Beletsky A.V."/>
            <person name="Sokolova D.S."/>
            <person name="Samigullina S.R."/>
            <person name="Poltaraus A.B."/>
            <person name="Avtukh A.N."/>
            <person name="Tereshina V.M."/>
            <person name="Zhaparov N.S."/>
            <person name="Mardanov A.V."/>
            <person name="Nazina T.N."/>
        </authorList>
    </citation>
    <scope>NUCLEOTIDE SEQUENCE [LARGE SCALE GENOMIC DNA]</scope>
    <source>
        <strain evidence="5 6">9FUS</strain>
    </source>
</reference>
<dbReference type="CDD" id="cd01949">
    <property type="entry name" value="GGDEF"/>
    <property type="match status" value="1"/>
</dbReference>
<gene>
    <name evidence="5" type="ORF">AB6M95_16015</name>
</gene>
<dbReference type="PROSITE" id="PS51257">
    <property type="entry name" value="PROKAR_LIPOPROTEIN"/>
    <property type="match status" value="1"/>
</dbReference>
<protein>
    <recommendedName>
        <fullName evidence="1">diguanylate cyclase</fullName>
        <ecNumber evidence="1">2.7.7.65</ecNumber>
    </recommendedName>
</protein>
<feature type="domain" description="GGDEF" evidence="4">
    <location>
        <begin position="264"/>
        <end position="395"/>
    </location>
</feature>
<dbReference type="Pfam" id="PF00990">
    <property type="entry name" value="GGDEF"/>
    <property type="match status" value="1"/>
</dbReference>
<evidence type="ECO:0000313" key="6">
    <source>
        <dbReference type="Proteomes" id="UP001568698"/>
    </source>
</evidence>
<dbReference type="InterPro" id="IPR000160">
    <property type="entry name" value="GGDEF_dom"/>
</dbReference>
<dbReference type="EC" id="2.7.7.65" evidence="1"/>
<dbReference type="InterPro" id="IPR043128">
    <property type="entry name" value="Rev_trsase/Diguanyl_cyclase"/>
</dbReference>
<dbReference type="PANTHER" id="PTHR45138:SF9">
    <property type="entry name" value="DIGUANYLATE CYCLASE DGCM-RELATED"/>
    <property type="match status" value="1"/>
</dbReference>
<dbReference type="Proteomes" id="UP001568698">
    <property type="component" value="Unassembled WGS sequence"/>
</dbReference>
<evidence type="ECO:0000259" key="4">
    <source>
        <dbReference type="PROSITE" id="PS50887"/>
    </source>
</evidence>
<keyword evidence="3" id="KW-1133">Transmembrane helix</keyword>
<dbReference type="SMART" id="SM00267">
    <property type="entry name" value="GGDEF"/>
    <property type="match status" value="1"/>
</dbReference>
<evidence type="ECO:0000313" key="5">
    <source>
        <dbReference type="EMBL" id="MEZ7198260.1"/>
    </source>
</evidence>
<keyword evidence="6" id="KW-1185">Reference proteome</keyword>
<dbReference type="RefSeq" id="WP_371387753.1">
    <property type="nucleotide sequence ID" value="NZ_JBGLYH010000059.1"/>
</dbReference>
<feature type="transmembrane region" description="Helical" evidence="3">
    <location>
        <begin position="154"/>
        <end position="175"/>
    </location>
</feature>
<keyword evidence="3" id="KW-0812">Transmembrane</keyword>
<dbReference type="SUPFAM" id="SSF55073">
    <property type="entry name" value="Nucleotide cyclase"/>
    <property type="match status" value="1"/>
</dbReference>
<evidence type="ECO:0000256" key="1">
    <source>
        <dbReference type="ARBA" id="ARBA00012528"/>
    </source>
</evidence>
<evidence type="ECO:0000256" key="3">
    <source>
        <dbReference type="SAM" id="Phobius"/>
    </source>
</evidence>
<sequence>MHMQSKLTASYVFIGLVSCLTALFIARDMIRSEFREYALQEELALFRADLAEYAGRYGGLERAMHMMPFSTFAAPAEATRRWQGQPFRFLALDEAGKVLFPAGGFKAGETVPGEVLARALPVIVDGKVVALAAHTGLGRLVAGDAAFLGMADSALIIGGAVATVLAALLALAFGWRQSAPTRSLIGSLRSTCDREGEDACIEVPEDDEMGELIEAYNVMRQELARCHLEISELSVLDPQTNLYNRRHFDEQARQFFESAKRYEQPMSLVMGDLDHFRILNETFSREVGDMVLEKVAELFTRNTRKSDVVARYGGEEFVVLFTNTVRDKAAIACENIRRAVEEYPWEEFHSGLKVTLSMGLADNTDADSAASMVSRADQFLSAAKADGRNRLAGAG</sequence>
<organism evidence="5 6">
    <name type="scientific">Pseudodesulfovibrio karagichevae</name>
    <dbReference type="NCBI Taxonomy" id="3239305"/>
    <lineage>
        <taxon>Bacteria</taxon>
        <taxon>Pseudomonadati</taxon>
        <taxon>Thermodesulfobacteriota</taxon>
        <taxon>Desulfovibrionia</taxon>
        <taxon>Desulfovibrionales</taxon>
        <taxon>Desulfovibrionaceae</taxon>
    </lineage>
</organism>
<dbReference type="NCBIfam" id="TIGR00254">
    <property type="entry name" value="GGDEF"/>
    <property type="match status" value="1"/>
</dbReference>
<dbReference type="PANTHER" id="PTHR45138">
    <property type="entry name" value="REGULATORY COMPONENTS OF SENSORY TRANSDUCTION SYSTEM"/>
    <property type="match status" value="1"/>
</dbReference>
<comment type="catalytic activity">
    <reaction evidence="2">
        <text>2 GTP = 3',3'-c-di-GMP + 2 diphosphate</text>
        <dbReference type="Rhea" id="RHEA:24898"/>
        <dbReference type="ChEBI" id="CHEBI:33019"/>
        <dbReference type="ChEBI" id="CHEBI:37565"/>
        <dbReference type="ChEBI" id="CHEBI:58805"/>
        <dbReference type="EC" id="2.7.7.65"/>
    </reaction>
</comment>
<accession>A0ABV4K5Q9</accession>
<dbReference type="Gene3D" id="3.30.70.270">
    <property type="match status" value="1"/>
</dbReference>
<dbReference type="PROSITE" id="PS50887">
    <property type="entry name" value="GGDEF"/>
    <property type="match status" value="1"/>
</dbReference>